<dbReference type="SMART" id="SM00248">
    <property type="entry name" value="ANK"/>
    <property type="match status" value="5"/>
</dbReference>
<proteinExistence type="predicted"/>
<organism evidence="5 6">
    <name type="scientific">Fraxinus pennsylvanica</name>
    <dbReference type="NCBI Taxonomy" id="56036"/>
    <lineage>
        <taxon>Eukaryota</taxon>
        <taxon>Viridiplantae</taxon>
        <taxon>Streptophyta</taxon>
        <taxon>Embryophyta</taxon>
        <taxon>Tracheophyta</taxon>
        <taxon>Spermatophyta</taxon>
        <taxon>Magnoliopsida</taxon>
        <taxon>eudicotyledons</taxon>
        <taxon>Gunneridae</taxon>
        <taxon>Pentapetalae</taxon>
        <taxon>asterids</taxon>
        <taxon>lamiids</taxon>
        <taxon>Lamiales</taxon>
        <taxon>Oleaceae</taxon>
        <taxon>Oleeae</taxon>
        <taxon>Fraxinus</taxon>
    </lineage>
</organism>
<keyword evidence="6" id="KW-1185">Reference proteome</keyword>
<protein>
    <recommendedName>
        <fullName evidence="4">PGG domain-containing protein</fullName>
    </recommendedName>
</protein>
<dbReference type="PROSITE" id="PS50297">
    <property type="entry name" value="ANK_REP_REGION"/>
    <property type="match status" value="1"/>
</dbReference>
<dbReference type="AlphaFoldDB" id="A0AAD2DQA5"/>
<feature type="compositionally biased region" description="Basic and acidic residues" evidence="2">
    <location>
        <begin position="25"/>
        <end position="36"/>
    </location>
</feature>
<feature type="transmembrane region" description="Helical" evidence="3">
    <location>
        <begin position="479"/>
        <end position="499"/>
    </location>
</feature>
<feature type="region of interest" description="Disordered" evidence="2">
    <location>
        <begin position="1"/>
        <end position="36"/>
    </location>
</feature>
<sequence>MFLRPSGKRRRRRDKSVSSKGNEPNPEREPEHAKVDRLELPRTDVVEAPAVELPSMHSEVEVRVENPISNANAQQWGEREDLKRRLILYKAALGGDWKAAEPVLRSDKSAACLLITERGETALHIAALSKQTAIVHMLVEYLDEGDLEFKNNLGDTAFWFAAASGDVEIAKVMYGKNNTLPTIRCRSSTSPIEAAALMGNKKMVEYLYNITPLRDFKAEERMDILVATINTEMYDIALKMLTEDRSIVTSSPDDMRGLALHKLAKKPFSDYGTSQEWICENLVRIVPNVPCFKRIYGSIQKRRKAGQLVEKLCTHILTLEDKEILKLFHGTPILNDAAKIGNVEFLTLLIHAYPDLIWLIDSKDNYSIFHVAVINRQEKVFSLIYNTGAVKDSLLICTDHSNNNILHLAAKLAPASRLNSISGAALQMQRELLWFKEVEKIVLPFNVQKKNDEDKTPRELFTKEHEKLREVGEDWMKDTATSCMVVATLIATVAFAAAFTVPGGNKEETGAPFFLNNRWFTVFAISDAVAMFSSTASIMMFLSILTSRYGEDDFLFTLPAKLMVGLITLFASIVCMVLTFSATFFLVYKEEKDGTLPKIVAGLALLPITLYAVLNCRLWISLIRSTIMHRLMFRRGPDLETANLGNGLGPVLLAVEPSINFVL</sequence>
<dbReference type="GO" id="GO:0016020">
    <property type="term" value="C:membrane"/>
    <property type="evidence" value="ECO:0007669"/>
    <property type="project" value="TreeGrafter"/>
</dbReference>
<evidence type="ECO:0000256" key="1">
    <source>
        <dbReference type="PROSITE-ProRule" id="PRU00023"/>
    </source>
</evidence>
<keyword evidence="3" id="KW-1133">Transmembrane helix</keyword>
<dbReference type="SUPFAM" id="SSF48403">
    <property type="entry name" value="Ankyrin repeat"/>
    <property type="match status" value="2"/>
</dbReference>
<dbReference type="Pfam" id="PF13962">
    <property type="entry name" value="PGG"/>
    <property type="match status" value="1"/>
</dbReference>
<name>A0AAD2DQA5_9LAMI</name>
<dbReference type="Gene3D" id="1.25.40.20">
    <property type="entry name" value="Ankyrin repeat-containing domain"/>
    <property type="match status" value="2"/>
</dbReference>
<evidence type="ECO:0000256" key="2">
    <source>
        <dbReference type="SAM" id="MobiDB-lite"/>
    </source>
</evidence>
<feature type="transmembrane region" description="Helical" evidence="3">
    <location>
        <begin position="599"/>
        <end position="620"/>
    </location>
</feature>
<gene>
    <name evidence="5" type="ORF">FPE_LOCUS7460</name>
</gene>
<feature type="compositionally biased region" description="Basic residues" evidence="2">
    <location>
        <begin position="1"/>
        <end position="14"/>
    </location>
</feature>
<keyword evidence="3" id="KW-0472">Membrane</keyword>
<evidence type="ECO:0000313" key="6">
    <source>
        <dbReference type="Proteomes" id="UP000834106"/>
    </source>
</evidence>
<dbReference type="Proteomes" id="UP000834106">
    <property type="component" value="Chromosome 4"/>
</dbReference>
<keyword evidence="1" id="KW-0040">ANK repeat</keyword>
<dbReference type="InterPro" id="IPR026961">
    <property type="entry name" value="PGG_dom"/>
</dbReference>
<evidence type="ECO:0000256" key="3">
    <source>
        <dbReference type="SAM" id="Phobius"/>
    </source>
</evidence>
<evidence type="ECO:0000313" key="5">
    <source>
        <dbReference type="EMBL" id="CAI9760030.1"/>
    </source>
</evidence>
<dbReference type="InterPro" id="IPR036770">
    <property type="entry name" value="Ankyrin_rpt-contain_sf"/>
</dbReference>
<dbReference type="PROSITE" id="PS50088">
    <property type="entry name" value="ANK_REPEAT"/>
    <property type="match status" value="1"/>
</dbReference>
<dbReference type="InterPro" id="IPR002110">
    <property type="entry name" value="Ankyrin_rpt"/>
</dbReference>
<reference evidence="5" key="1">
    <citation type="submission" date="2023-05" db="EMBL/GenBank/DDBJ databases">
        <authorList>
            <person name="Huff M."/>
        </authorList>
    </citation>
    <scope>NUCLEOTIDE SEQUENCE</scope>
</reference>
<feature type="domain" description="PGG" evidence="4">
    <location>
        <begin position="474"/>
        <end position="586"/>
    </location>
</feature>
<dbReference type="Pfam" id="PF12796">
    <property type="entry name" value="Ank_2"/>
    <property type="match status" value="1"/>
</dbReference>
<dbReference type="PANTHER" id="PTHR24177:SF292">
    <property type="entry name" value="ANKYRIN REPEAT FAMILY PROTEIN-RELATED"/>
    <property type="match status" value="1"/>
</dbReference>
<evidence type="ECO:0000259" key="4">
    <source>
        <dbReference type="Pfam" id="PF13962"/>
    </source>
</evidence>
<feature type="transmembrane region" description="Helical" evidence="3">
    <location>
        <begin position="519"/>
        <end position="542"/>
    </location>
</feature>
<accession>A0AAD2DQA5</accession>
<feature type="repeat" description="ANK" evidence="1">
    <location>
        <begin position="118"/>
        <end position="140"/>
    </location>
</feature>
<dbReference type="EMBL" id="OU503039">
    <property type="protein sequence ID" value="CAI9760030.1"/>
    <property type="molecule type" value="Genomic_DNA"/>
</dbReference>
<keyword evidence="3" id="KW-0812">Transmembrane</keyword>
<dbReference type="PANTHER" id="PTHR24177">
    <property type="entry name" value="CASKIN"/>
    <property type="match status" value="1"/>
</dbReference>
<feature type="transmembrane region" description="Helical" evidence="3">
    <location>
        <begin position="562"/>
        <end position="587"/>
    </location>
</feature>